<dbReference type="InterPro" id="IPR013538">
    <property type="entry name" value="ASHA1/2-like_C"/>
</dbReference>
<reference evidence="3 4" key="1">
    <citation type="submission" date="2018-11" db="EMBL/GenBank/DDBJ databases">
        <title>Complete genome sequence of Paenibacillus baekrokdamisoli strain KCTC 33723.</title>
        <authorList>
            <person name="Kang S.W."/>
            <person name="Lee K.C."/>
            <person name="Kim K.K."/>
            <person name="Kim J.S."/>
            <person name="Kim D.S."/>
            <person name="Ko S.H."/>
            <person name="Yang S.H."/>
            <person name="Lee J.S."/>
        </authorList>
    </citation>
    <scope>NUCLEOTIDE SEQUENCE [LARGE SCALE GENOMIC DNA]</scope>
    <source>
        <strain evidence="3 4">KCTC 33723</strain>
    </source>
</reference>
<accession>A0A3G9JAX1</accession>
<keyword evidence="4" id="KW-1185">Reference proteome</keyword>
<dbReference type="Proteomes" id="UP000275368">
    <property type="component" value="Chromosome"/>
</dbReference>
<evidence type="ECO:0000259" key="2">
    <source>
        <dbReference type="Pfam" id="PF08327"/>
    </source>
</evidence>
<feature type="domain" description="Activator of Hsp90 ATPase homologue 1/2-like C-terminal" evidence="2">
    <location>
        <begin position="21"/>
        <end position="131"/>
    </location>
</feature>
<dbReference type="SUPFAM" id="SSF55961">
    <property type="entry name" value="Bet v1-like"/>
    <property type="match status" value="1"/>
</dbReference>
<dbReference type="Pfam" id="PF08327">
    <property type="entry name" value="AHSA1"/>
    <property type="match status" value="1"/>
</dbReference>
<proteinExistence type="inferred from homology"/>
<gene>
    <name evidence="3" type="ORF">Back11_43760</name>
</gene>
<evidence type="ECO:0000256" key="1">
    <source>
        <dbReference type="ARBA" id="ARBA00006817"/>
    </source>
</evidence>
<dbReference type="EMBL" id="AP019308">
    <property type="protein sequence ID" value="BBH23031.1"/>
    <property type="molecule type" value="Genomic_DNA"/>
</dbReference>
<evidence type="ECO:0000313" key="4">
    <source>
        <dbReference type="Proteomes" id="UP000275368"/>
    </source>
</evidence>
<sequence>MKGQTASAGFQIGVRRTFPISQEQAWDLLVSPEGLKLWLGDLSALELQVGQGYTTKEGISGELRVVKLFQQLRMTWQPRGWEKSSTLQIRIIPNPTNADKTTISFHQEKLKDVYTRECMKKYWEEAATRIMEKVKNRVAIIHSLRGRIKGGC</sequence>
<organism evidence="3 4">
    <name type="scientific">Paenibacillus baekrokdamisoli</name>
    <dbReference type="NCBI Taxonomy" id="1712516"/>
    <lineage>
        <taxon>Bacteria</taxon>
        <taxon>Bacillati</taxon>
        <taxon>Bacillota</taxon>
        <taxon>Bacilli</taxon>
        <taxon>Bacillales</taxon>
        <taxon>Paenibacillaceae</taxon>
        <taxon>Paenibacillus</taxon>
    </lineage>
</organism>
<dbReference type="AlphaFoldDB" id="A0A3G9JAX1"/>
<dbReference type="KEGG" id="pbk:Back11_43760"/>
<name>A0A3G9JAX1_9BACL</name>
<dbReference type="Gene3D" id="3.30.530.20">
    <property type="match status" value="1"/>
</dbReference>
<comment type="similarity">
    <text evidence="1">Belongs to the AHA1 family.</text>
</comment>
<evidence type="ECO:0000313" key="3">
    <source>
        <dbReference type="EMBL" id="BBH23031.1"/>
    </source>
</evidence>
<dbReference type="InterPro" id="IPR023393">
    <property type="entry name" value="START-like_dom_sf"/>
</dbReference>
<protein>
    <recommendedName>
        <fullName evidence="2">Activator of Hsp90 ATPase homologue 1/2-like C-terminal domain-containing protein</fullName>
    </recommendedName>
</protein>